<keyword evidence="3" id="KW-1185">Reference proteome</keyword>
<feature type="region of interest" description="Disordered" evidence="1">
    <location>
        <begin position="168"/>
        <end position="197"/>
    </location>
</feature>
<feature type="compositionally biased region" description="Low complexity" evidence="1">
    <location>
        <begin position="35"/>
        <end position="55"/>
    </location>
</feature>
<dbReference type="PANTHER" id="PTHR33828">
    <property type="entry name" value="OS05G0596200 PROTEIN"/>
    <property type="match status" value="1"/>
</dbReference>
<accession>A0A8T2UFP7</accession>
<feature type="region of interest" description="Disordered" evidence="1">
    <location>
        <begin position="1"/>
        <end position="83"/>
    </location>
</feature>
<gene>
    <name evidence="2" type="ORF">KP509_07G064100</name>
</gene>
<organism evidence="2 3">
    <name type="scientific">Ceratopteris richardii</name>
    <name type="common">Triangle waterfern</name>
    <dbReference type="NCBI Taxonomy" id="49495"/>
    <lineage>
        <taxon>Eukaryota</taxon>
        <taxon>Viridiplantae</taxon>
        <taxon>Streptophyta</taxon>
        <taxon>Embryophyta</taxon>
        <taxon>Tracheophyta</taxon>
        <taxon>Polypodiopsida</taxon>
        <taxon>Polypodiidae</taxon>
        <taxon>Polypodiales</taxon>
        <taxon>Pteridineae</taxon>
        <taxon>Pteridaceae</taxon>
        <taxon>Parkerioideae</taxon>
        <taxon>Ceratopteris</taxon>
    </lineage>
</organism>
<evidence type="ECO:0000313" key="3">
    <source>
        <dbReference type="Proteomes" id="UP000825935"/>
    </source>
</evidence>
<name>A0A8T2UFP7_CERRI</name>
<comment type="caution">
    <text evidence="2">The sequence shown here is derived from an EMBL/GenBank/DDBJ whole genome shotgun (WGS) entry which is preliminary data.</text>
</comment>
<dbReference type="AlphaFoldDB" id="A0A8T2UFP7"/>
<feature type="region of interest" description="Disordered" evidence="1">
    <location>
        <begin position="132"/>
        <end position="152"/>
    </location>
</feature>
<protein>
    <submittedName>
        <fullName evidence="2">Uncharacterized protein</fullName>
    </submittedName>
</protein>
<feature type="compositionally biased region" description="Basic and acidic residues" evidence="1">
    <location>
        <begin position="56"/>
        <end position="83"/>
    </location>
</feature>
<evidence type="ECO:0000256" key="1">
    <source>
        <dbReference type="SAM" id="MobiDB-lite"/>
    </source>
</evidence>
<dbReference type="EMBL" id="CM035412">
    <property type="protein sequence ID" value="KAH7433330.1"/>
    <property type="molecule type" value="Genomic_DNA"/>
</dbReference>
<reference evidence="2" key="1">
    <citation type="submission" date="2021-08" db="EMBL/GenBank/DDBJ databases">
        <title>WGS assembly of Ceratopteris richardii.</title>
        <authorList>
            <person name="Marchant D.B."/>
            <person name="Chen G."/>
            <person name="Jenkins J."/>
            <person name="Shu S."/>
            <person name="Leebens-Mack J."/>
            <person name="Grimwood J."/>
            <person name="Schmutz J."/>
            <person name="Soltis P."/>
            <person name="Soltis D."/>
            <person name="Chen Z.-H."/>
        </authorList>
    </citation>
    <scope>NUCLEOTIDE SEQUENCE</scope>
    <source>
        <strain evidence="2">Whitten #5841</strain>
        <tissue evidence="2">Leaf</tissue>
    </source>
</reference>
<dbReference type="PANTHER" id="PTHR33828:SF2">
    <property type="entry name" value="NUCLEOLIN"/>
    <property type="match status" value="1"/>
</dbReference>
<proteinExistence type="predicted"/>
<evidence type="ECO:0000313" key="2">
    <source>
        <dbReference type="EMBL" id="KAH7433330.1"/>
    </source>
</evidence>
<dbReference type="OrthoDB" id="361835at2759"/>
<dbReference type="Proteomes" id="UP000825935">
    <property type="component" value="Chromosome 7"/>
</dbReference>
<sequence>MSDSARKLHSSMKPSKPVISSSAYKSQGIVKDFGSPQKSASKAVASSSKVPSKQSSKADTDKKGKKVYELPGQKHDPPEERDPLRIFYESLYRQNPKSEMAQIWMMEHGLLSPEAAKKALERKKKIQLNQKLGIPIKSSSKGSATKTEKISLKPTVITPDRKIFISNGDSKVKRKLSMDSDSDDDKPLRPKKKLVAG</sequence>